<evidence type="ECO:0000313" key="3">
    <source>
        <dbReference type="Proteomes" id="UP000233293"/>
    </source>
</evidence>
<dbReference type="PROSITE" id="PS51747">
    <property type="entry name" value="CYT_DCMP_DEAMINASES_2"/>
    <property type="match status" value="1"/>
</dbReference>
<dbReference type="InterPro" id="IPR016193">
    <property type="entry name" value="Cytidine_deaminase-like"/>
</dbReference>
<dbReference type="Proteomes" id="UP000233293">
    <property type="component" value="Unassembled WGS sequence"/>
</dbReference>
<gene>
    <name evidence="2" type="ORF">CWS72_19845</name>
</gene>
<accession>A0A2N3PQY1</accession>
<dbReference type="Gene3D" id="3.40.140.10">
    <property type="entry name" value="Cytidine Deaminase, domain 2"/>
    <property type="match status" value="1"/>
</dbReference>
<dbReference type="AlphaFoldDB" id="A0A2N3PQY1"/>
<comment type="caution">
    <text evidence="2">The sequence shown here is derived from an EMBL/GenBank/DDBJ whole genome shotgun (WGS) entry which is preliminary data.</text>
</comment>
<dbReference type="SUPFAM" id="SSF53927">
    <property type="entry name" value="Cytidine deaminase-like"/>
    <property type="match status" value="1"/>
</dbReference>
<evidence type="ECO:0000313" key="2">
    <source>
        <dbReference type="EMBL" id="PKU22794.1"/>
    </source>
</evidence>
<dbReference type="OrthoDB" id="9802676at2"/>
<reference evidence="3" key="1">
    <citation type="submission" date="2017-12" db="EMBL/GenBank/DDBJ databases">
        <title>Draft genome sequence of Telmatospirillum siberiense 26-4b1T, an acidotolerant peatland alphaproteobacterium potentially involved in sulfur cycling.</title>
        <authorList>
            <person name="Hausmann B."/>
            <person name="Pjevac P."/>
            <person name="Schreck K."/>
            <person name="Herbold C.W."/>
            <person name="Daims H."/>
            <person name="Wagner M."/>
            <person name="Pester M."/>
            <person name="Loy A."/>
        </authorList>
    </citation>
    <scope>NUCLEOTIDE SEQUENCE [LARGE SCALE GENOMIC DNA]</scope>
    <source>
        <strain evidence="3">26-4b1</strain>
    </source>
</reference>
<organism evidence="2 3">
    <name type="scientific">Telmatospirillum siberiense</name>
    <dbReference type="NCBI Taxonomy" id="382514"/>
    <lineage>
        <taxon>Bacteria</taxon>
        <taxon>Pseudomonadati</taxon>
        <taxon>Pseudomonadota</taxon>
        <taxon>Alphaproteobacteria</taxon>
        <taxon>Rhodospirillales</taxon>
        <taxon>Rhodospirillaceae</taxon>
        <taxon>Telmatospirillum</taxon>
    </lineage>
</organism>
<sequence>MRLAIEQAQIGSRTGNAPIGCVVVCDGKVVAAGHNRVASDSDPTAHAEIVVIRAASLVAPGGDLGGMTLYSTLQPCGMCTMAALWANVRRIVYGASRAEVHPMYFEARHLNTRDYIQDAYRDDIALTGAVLAEDCAALYCRSTGR</sequence>
<proteinExistence type="predicted"/>
<dbReference type="PANTHER" id="PTHR11079:SF162">
    <property type="entry name" value="RIBOFLAVIN BIOSYNTHESIS PROTEIN PYRD, CHLOROPLASTIC"/>
    <property type="match status" value="1"/>
</dbReference>
<name>A0A2N3PQY1_9PROT</name>
<dbReference type="Pfam" id="PF00383">
    <property type="entry name" value="dCMP_cyt_deam_1"/>
    <property type="match status" value="1"/>
</dbReference>
<dbReference type="EMBL" id="PIUM01000027">
    <property type="protein sequence ID" value="PKU22794.1"/>
    <property type="molecule type" value="Genomic_DNA"/>
</dbReference>
<protein>
    <submittedName>
        <fullName evidence="2">Nucleoside deaminase</fullName>
    </submittedName>
</protein>
<dbReference type="PANTHER" id="PTHR11079">
    <property type="entry name" value="CYTOSINE DEAMINASE FAMILY MEMBER"/>
    <property type="match status" value="1"/>
</dbReference>
<dbReference type="InterPro" id="IPR002125">
    <property type="entry name" value="CMP_dCMP_dom"/>
</dbReference>
<feature type="domain" description="CMP/dCMP-type deaminase" evidence="1">
    <location>
        <begin position="1"/>
        <end position="123"/>
    </location>
</feature>
<evidence type="ECO:0000259" key="1">
    <source>
        <dbReference type="PROSITE" id="PS51747"/>
    </source>
</evidence>
<dbReference type="GO" id="GO:0003824">
    <property type="term" value="F:catalytic activity"/>
    <property type="evidence" value="ECO:0007669"/>
    <property type="project" value="InterPro"/>
</dbReference>
<dbReference type="CDD" id="cd01285">
    <property type="entry name" value="nucleoside_deaminase"/>
    <property type="match status" value="1"/>
</dbReference>
<keyword evidence="3" id="KW-1185">Reference proteome</keyword>